<gene>
    <name evidence="2" type="ORF">CYMTET_39885</name>
</gene>
<reference evidence="2 3" key="1">
    <citation type="journal article" date="2015" name="Genome Biol. Evol.">
        <title>Comparative Genomics of a Bacterivorous Green Alga Reveals Evolutionary Causalities and Consequences of Phago-Mixotrophic Mode of Nutrition.</title>
        <authorList>
            <person name="Burns J.A."/>
            <person name="Paasch A."/>
            <person name="Narechania A."/>
            <person name="Kim E."/>
        </authorList>
    </citation>
    <scope>NUCLEOTIDE SEQUENCE [LARGE SCALE GENOMIC DNA]</scope>
    <source>
        <strain evidence="2 3">PLY_AMNH</strain>
    </source>
</reference>
<proteinExistence type="predicted"/>
<name>A0AAE0F3J0_9CHLO</name>
<feature type="region of interest" description="Disordered" evidence="1">
    <location>
        <begin position="28"/>
        <end position="50"/>
    </location>
</feature>
<feature type="region of interest" description="Disordered" evidence="1">
    <location>
        <begin position="70"/>
        <end position="115"/>
    </location>
</feature>
<dbReference type="AlphaFoldDB" id="A0AAE0F3J0"/>
<accession>A0AAE0F3J0</accession>
<dbReference type="EMBL" id="LGRX02026525">
    <property type="protein sequence ID" value="KAK3250746.1"/>
    <property type="molecule type" value="Genomic_DNA"/>
</dbReference>
<dbReference type="Proteomes" id="UP001190700">
    <property type="component" value="Unassembled WGS sequence"/>
</dbReference>
<evidence type="ECO:0000313" key="2">
    <source>
        <dbReference type="EMBL" id="KAK3250746.1"/>
    </source>
</evidence>
<feature type="compositionally biased region" description="Gly residues" evidence="1">
    <location>
        <begin position="71"/>
        <end position="94"/>
    </location>
</feature>
<keyword evidence="3" id="KW-1185">Reference proteome</keyword>
<evidence type="ECO:0000313" key="3">
    <source>
        <dbReference type="Proteomes" id="UP001190700"/>
    </source>
</evidence>
<sequence length="115" mass="11008">MAARLLDGLVDVRGFPTRAECLELASGGAVGAAETQSAEMSAGASGPGQSVSRVQDILDKCVAGLLEEAVGGEGTGGGVVGVERGAGGGEGDGVGTSRAPQSSGTRDPGSGGHLQ</sequence>
<comment type="caution">
    <text evidence="2">The sequence shown here is derived from an EMBL/GenBank/DDBJ whole genome shotgun (WGS) entry which is preliminary data.</text>
</comment>
<evidence type="ECO:0000256" key="1">
    <source>
        <dbReference type="SAM" id="MobiDB-lite"/>
    </source>
</evidence>
<protein>
    <submittedName>
        <fullName evidence="2">Uncharacterized protein</fullName>
    </submittedName>
</protein>
<organism evidence="2 3">
    <name type="scientific">Cymbomonas tetramitiformis</name>
    <dbReference type="NCBI Taxonomy" id="36881"/>
    <lineage>
        <taxon>Eukaryota</taxon>
        <taxon>Viridiplantae</taxon>
        <taxon>Chlorophyta</taxon>
        <taxon>Pyramimonadophyceae</taxon>
        <taxon>Pyramimonadales</taxon>
        <taxon>Pyramimonadaceae</taxon>
        <taxon>Cymbomonas</taxon>
    </lineage>
</organism>